<organism evidence="9 10">
    <name type="scientific">Desulfovibrio fairfieldensis</name>
    <dbReference type="NCBI Taxonomy" id="44742"/>
    <lineage>
        <taxon>Bacteria</taxon>
        <taxon>Pseudomonadati</taxon>
        <taxon>Thermodesulfobacteriota</taxon>
        <taxon>Desulfovibrionia</taxon>
        <taxon>Desulfovibrionales</taxon>
        <taxon>Desulfovibrionaceae</taxon>
        <taxon>Desulfovibrio</taxon>
    </lineage>
</organism>
<reference evidence="10" key="1">
    <citation type="submission" date="2016-02" db="EMBL/GenBank/DDBJ databases">
        <authorList>
            <person name="Holder M.E."/>
            <person name="Ajami N.J."/>
            <person name="Petrosino J.F."/>
        </authorList>
    </citation>
    <scope>NUCLEOTIDE SEQUENCE [LARGE SCALE GENOMIC DNA]</scope>
    <source>
        <strain evidence="10">CCUG 45958</strain>
    </source>
</reference>
<protein>
    <submittedName>
        <fullName evidence="9">Protein TolQ</fullName>
    </submittedName>
</protein>
<keyword evidence="3 7" id="KW-0812">Transmembrane</keyword>
<dbReference type="RefSeq" id="WP_008686141.1">
    <property type="nucleotide sequence ID" value="NZ_CP014229.1"/>
</dbReference>
<gene>
    <name evidence="9" type="ORF">AXF13_02770</name>
</gene>
<feature type="domain" description="MotA/TolQ/ExbB proton channel" evidence="8">
    <location>
        <begin position="96"/>
        <end position="198"/>
    </location>
</feature>
<dbReference type="Pfam" id="PF01618">
    <property type="entry name" value="MotA_ExbB"/>
    <property type="match status" value="1"/>
</dbReference>
<name>A0A109W3Q7_9BACT</name>
<evidence type="ECO:0000256" key="5">
    <source>
        <dbReference type="ARBA" id="ARBA00023136"/>
    </source>
</evidence>
<dbReference type="AlphaFoldDB" id="A0A109W3Q7"/>
<evidence type="ECO:0000256" key="6">
    <source>
        <dbReference type="RuleBase" id="RU004057"/>
    </source>
</evidence>
<dbReference type="InterPro" id="IPR050790">
    <property type="entry name" value="ExbB/TolQ_transport"/>
</dbReference>
<dbReference type="GO" id="GO:0005886">
    <property type="term" value="C:plasma membrane"/>
    <property type="evidence" value="ECO:0007669"/>
    <property type="project" value="UniProtKB-SubCell"/>
</dbReference>
<dbReference type="GO" id="GO:0017038">
    <property type="term" value="P:protein import"/>
    <property type="evidence" value="ECO:0007669"/>
    <property type="project" value="TreeGrafter"/>
</dbReference>
<dbReference type="Proteomes" id="UP000069241">
    <property type="component" value="Chromosome"/>
</dbReference>
<keyword evidence="4 7" id="KW-1133">Transmembrane helix</keyword>
<keyword evidence="10" id="KW-1185">Reference proteome</keyword>
<feature type="transmembrane region" description="Helical" evidence="7">
    <location>
        <begin position="166"/>
        <end position="191"/>
    </location>
</feature>
<keyword evidence="2" id="KW-1003">Cell membrane</keyword>
<dbReference type="PANTHER" id="PTHR30625:SF3">
    <property type="entry name" value="TOL-PAL SYSTEM PROTEIN TOLQ"/>
    <property type="match status" value="1"/>
</dbReference>
<evidence type="ECO:0000256" key="1">
    <source>
        <dbReference type="ARBA" id="ARBA00004651"/>
    </source>
</evidence>
<feature type="transmembrane region" description="Helical" evidence="7">
    <location>
        <begin position="6"/>
        <end position="28"/>
    </location>
</feature>
<accession>A0A109W3Q7</accession>
<keyword evidence="6" id="KW-0653">Protein transport</keyword>
<evidence type="ECO:0000256" key="3">
    <source>
        <dbReference type="ARBA" id="ARBA00022692"/>
    </source>
</evidence>
<dbReference type="InterPro" id="IPR002898">
    <property type="entry name" value="MotA_ExbB_proton_chnl"/>
</dbReference>
<dbReference type="PANTHER" id="PTHR30625">
    <property type="entry name" value="PROTEIN TOLQ"/>
    <property type="match status" value="1"/>
</dbReference>
<dbReference type="STRING" id="44742.AXF13_02770"/>
<keyword evidence="6" id="KW-0813">Transport</keyword>
<keyword evidence="5 7" id="KW-0472">Membrane</keyword>
<sequence>MEFSFFSMIAQASLIAKAVLALLVLMSIGSWGMMIQKFIALNAASRKALSGAERFDKAASLREAVQSLGSDPASPLYYIAHQGVLEFNRSKELGNSSEVVVDNVRRALRQGVASELARLQRSLSLLATTANTAPFIGLFGTVWGIMNSFHSIGMLKSASLATVAPGISEALVATAIGLGVAVPATVGFNIFMGKLSQVDTLLVNFAGFFLNRVQRELNAHRPVQRAGATEL</sequence>
<evidence type="ECO:0000313" key="10">
    <source>
        <dbReference type="Proteomes" id="UP000069241"/>
    </source>
</evidence>
<comment type="subcellular location">
    <subcellularLocation>
        <location evidence="1">Cell membrane</location>
        <topology evidence="1">Multi-pass membrane protein</topology>
    </subcellularLocation>
    <subcellularLocation>
        <location evidence="6">Membrane</location>
        <topology evidence="6">Multi-pass membrane protein</topology>
    </subcellularLocation>
</comment>
<feature type="transmembrane region" description="Helical" evidence="7">
    <location>
        <begin position="123"/>
        <end position="146"/>
    </location>
</feature>
<proteinExistence type="inferred from homology"/>
<evidence type="ECO:0000259" key="8">
    <source>
        <dbReference type="Pfam" id="PF01618"/>
    </source>
</evidence>
<dbReference type="EMBL" id="CP014229">
    <property type="protein sequence ID" value="AMD89121.1"/>
    <property type="molecule type" value="Genomic_DNA"/>
</dbReference>
<evidence type="ECO:0000313" key="9">
    <source>
        <dbReference type="EMBL" id="AMD89121.1"/>
    </source>
</evidence>
<comment type="similarity">
    <text evidence="6">Belongs to the exbB/tolQ family.</text>
</comment>
<dbReference type="KEGG" id="dfi:AXF13_02770"/>
<evidence type="ECO:0000256" key="7">
    <source>
        <dbReference type="SAM" id="Phobius"/>
    </source>
</evidence>
<evidence type="ECO:0000256" key="2">
    <source>
        <dbReference type="ARBA" id="ARBA00022475"/>
    </source>
</evidence>
<evidence type="ECO:0000256" key="4">
    <source>
        <dbReference type="ARBA" id="ARBA00022989"/>
    </source>
</evidence>